<feature type="region of interest" description="Disordered" evidence="1">
    <location>
        <begin position="1"/>
        <end position="21"/>
    </location>
</feature>
<feature type="compositionally biased region" description="Acidic residues" evidence="1">
    <location>
        <begin position="88"/>
        <end position="97"/>
    </location>
</feature>
<reference evidence="2 3" key="1">
    <citation type="submission" date="2020-05" db="EMBL/GenBank/DDBJ databases">
        <title>MicrobeNet Type strains.</title>
        <authorList>
            <person name="Nicholson A.C."/>
        </authorList>
    </citation>
    <scope>NUCLEOTIDE SEQUENCE [LARGE SCALE GENOMIC DNA]</scope>
    <source>
        <strain evidence="2 3">JCM 3224</strain>
    </source>
</reference>
<evidence type="ECO:0000313" key="3">
    <source>
        <dbReference type="Proteomes" id="UP000586827"/>
    </source>
</evidence>
<accession>A0A849C2B9</accession>
<dbReference type="RefSeq" id="WP_067519476.1">
    <property type="nucleotide sequence ID" value="NZ_JABELX010000006.1"/>
</dbReference>
<evidence type="ECO:0000256" key="1">
    <source>
        <dbReference type="SAM" id="MobiDB-lite"/>
    </source>
</evidence>
<name>A0A849C2B9_9NOCA</name>
<keyword evidence="3" id="KW-1185">Reference proteome</keyword>
<dbReference type="Proteomes" id="UP000586827">
    <property type="component" value="Unassembled WGS sequence"/>
</dbReference>
<proteinExistence type="predicted"/>
<dbReference type="AlphaFoldDB" id="A0A849C2B9"/>
<gene>
    <name evidence="2" type="ORF">HLB23_18735</name>
</gene>
<feature type="compositionally biased region" description="Polar residues" evidence="1">
    <location>
        <begin position="1"/>
        <end position="19"/>
    </location>
</feature>
<organism evidence="2 3">
    <name type="scientific">Nocardia uniformis</name>
    <dbReference type="NCBI Taxonomy" id="53432"/>
    <lineage>
        <taxon>Bacteria</taxon>
        <taxon>Bacillati</taxon>
        <taxon>Actinomycetota</taxon>
        <taxon>Actinomycetes</taxon>
        <taxon>Mycobacteriales</taxon>
        <taxon>Nocardiaceae</taxon>
        <taxon>Nocardia</taxon>
    </lineage>
</organism>
<comment type="caution">
    <text evidence="2">The sequence shown here is derived from an EMBL/GenBank/DDBJ whole genome shotgun (WGS) entry which is preliminary data.</text>
</comment>
<feature type="region of interest" description="Disordered" evidence="1">
    <location>
        <begin position="77"/>
        <end position="104"/>
    </location>
</feature>
<evidence type="ECO:0000313" key="2">
    <source>
        <dbReference type="EMBL" id="NNH71868.1"/>
    </source>
</evidence>
<sequence>MSTATTRTGSITVQTTEQGLPTGINIEADELRRDPGELAGEILRLCRQAANRAGMARREQLEAAGVPSEMLALTGLPKPEDVARQEQLEEQDYDVEPESWLWSV</sequence>
<feature type="compositionally biased region" description="Basic and acidic residues" evidence="1">
    <location>
        <begin position="78"/>
        <end position="87"/>
    </location>
</feature>
<dbReference type="EMBL" id="JABELX010000006">
    <property type="protein sequence ID" value="NNH71868.1"/>
    <property type="molecule type" value="Genomic_DNA"/>
</dbReference>
<protein>
    <submittedName>
        <fullName evidence="2">Uncharacterized protein</fullName>
    </submittedName>
</protein>